<dbReference type="AlphaFoldDB" id="A0A5A7TX85"/>
<dbReference type="Proteomes" id="UP000321393">
    <property type="component" value="Unassembled WGS sequence"/>
</dbReference>
<sequence>MYDVPIVSAPVQRRHALVQELDELEEVDQHVEEVPLVTQTQSETGYVSPVMMMSTFGMGYYDPEVGQSLDFGTRYYNSEADPSSSNFGQEYYDLGTNPSSSYMHGHGHGRGEHNEYLYYEAPAAVPEKPN</sequence>
<dbReference type="Proteomes" id="UP000321947">
    <property type="component" value="Unassembled WGS sequence"/>
</dbReference>
<evidence type="ECO:0000313" key="4">
    <source>
        <dbReference type="Proteomes" id="UP000321947"/>
    </source>
</evidence>
<protein>
    <submittedName>
        <fullName evidence="1">GATA zinc finger domain-containing protein 10-like isoform X2</fullName>
    </submittedName>
</protein>
<organism evidence="1 3">
    <name type="scientific">Cucumis melo var. makuwa</name>
    <name type="common">Oriental melon</name>
    <dbReference type="NCBI Taxonomy" id="1194695"/>
    <lineage>
        <taxon>Eukaryota</taxon>
        <taxon>Viridiplantae</taxon>
        <taxon>Streptophyta</taxon>
        <taxon>Embryophyta</taxon>
        <taxon>Tracheophyta</taxon>
        <taxon>Spermatophyta</taxon>
        <taxon>Magnoliopsida</taxon>
        <taxon>eudicotyledons</taxon>
        <taxon>Gunneridae</taxon>
        <taxon>Pentapetalae</taxon>
        <taxon>rosids</taxon>
        <taxon>fabids</taxon>
        <taxon>Cucurbitales</taxon>
        <taxon>Cucurbitaceae</taxon>
        <taxon>Benincaseae</taxon>
        <taxon>Cucumis</taxon>
    </lineage>
</organism>
<evidence type="ECO:0000313" key="1">
    <source>
        <dbReference type="EMBL" id="KAA0047564.1"/>
    </source>
</evidence>
<dbReference type="EMBL" id="SSTD01008735">
    <property type="protein sequence ID" value="TYK14961.1"/>
    <property type="molecule type" value="Genomic_DNA"/>
</dbReference>
<reference evidence="3 4" key="1">
    <citation type="submission" date="2019-08" db="EMBL/GenBank/DDBJ databases">
        <title>Draft genome sequences of two oriental melons (Cucumis melo L. var makuwa).</title>
        <authorList>
            <person name="Kwon S.-Y."/>
        </authorList>
    </citation>
    <scope>NUCLEOTIDE SEQUENCE [LARGE SCALE GENOMIC DNA]</scope>
    <source>
        <strain evidence="4">cv. Chang Bougi</strain>
        <strain evidence="3">cv. SW 3</strain>
        <tissue evidence="1">Leaf</tissue>
    </source>
</reference>
<comment type="caution">
    <text evidence="1">The sequence shown here is derived from an EMBL/GenBank/DDBJ whole genome shotgun (WGS) entry which is preliminary data.</text>
</comment>
<evidence type="ECO:0000313" key="2">
    <source>
        <dbReference type="EMBL" id="TYK14961.1"/>
    </source>
</evidence>
<name>A0A5A7TX85_CUCMM</name>
<evidence type="ECO:0000313" key="3">
    <source>
        <dbReference type="Proteomes" id="UP000321393"/>
    </source>
</evidence>
<gene>
    <name evidence="2" type="ORF">E5676_scaffold2754G00110</name>
    <name evidence="1" type="ORF">E6C27_scaffold115G00260</name>
</gene>
<proteinExistence type="predicted"/>
<dbReference type="EMBL" id="SSTE01013117">
    <property type="protein sequence ID" value="KAA0047564.1"/>
    <property type="molecule type" value="Genomic_DNA"/>
</dbReference>
<accession>A0A5A7TX85</accession>